<name>A0AA89B160_9ASTE</name>
<keyword evidence="4" id="KW-1185">Reference proteome</keyword>
<gene>
    <name evidence="3" type="ORF">RJ639_044226</name>
</gene>
<protein>
    <recommendedName>
        <fullName evidence="2">Reverse transcriptase Ty1/copia-type domain-containing protein</fullName>
    </recommendedName>
</protein>
<feature type="region of interest" description="Disordered" evidence="1">
    <location>
        <begin position="1"/>
        <end position="24"/>
    </location>
</feature>
<feature type="domain" description="Reverse transcriptase Ty1/copia-type" evidence="2">
    <location>
        <begin position="71"/>
        <end position="123"/>
    </location>
</feature>
<evidence type="ECO:0000313" key="3">
    <source>
        <dbReference type="EMBL" id="KAK3023370.1"/>
    </source>
</evidence>
<comment type="caution">
    <text evidence="3">The sequence shown here is derived from an EMBL/GenBank/DDBJ whole genome shotgun (WGS) entry which is preliminary data.</text>
</comment>
<organism evidence="3 4">
    <name type="scientific">Escallonia herrerae</name>
    <dbReference type="NCBI Taxonomy" id="1293975"/>
    <lineage>
        <taxon>Eukaryota</taxon>
        <taxon>Viridiplantae</taxon>
        <taxon>Streptophyta</taxon>
        <taxon>Embryophyta</taxon>
        <taxon>Tracheophyta</taxon>
        <taxon>Spermatophyta</taxon>
        <taxon>Magnoliopsida</taxon>
        <taxon>eudicotyledons</taxon>
        <taxon>Gunneridae</taxon>
        <taxon>Pentapetalae</taxon>
        <taxon>asterids</taxon>
        <taxon>campanulids</taxon>
        <taxon>Escalloniales</taxon>
        <taxon>Escalloniaceae</taxon>
        <taxon>Escallonia</taxon>
    </lineage>
</organism>
<dbReference type="AlphaFoldDB" id="A0AA89B160"/>
<dbReference type="InterPro" id="IPR013103">
    <property type="entry name" value="RVT_2"/>
</dbReference>
<accession>A0AA89B160</accession>
<sequence>MASETIPKSGPVHPNMQHGGGTVNATPYVAPTHDSIGFSERPKKFNIKDFKRWQQKKLFYLTILNLARFSITSIRILIAITAINNLKIHQMDVKTAFLNGDLNKEIYIEQPEGFVAPDHKRKILDEEEHGDFVEIIDRIRDGCQELKHLVRRGSYGYEDSGNFKSKDITIPRNLSPAEFPFAAYRDILI</sequence>
<evidence type="ECO:0000259" key="2">
    <source>
        <dbReference type="Pfam" id="PF07727"/>
    </source>
</evidence>
<evidence type="ECO:0000313" key="4">
    <source>
        <dbReference type="Proteomes" id="UP001188597"/>
    </source>
</evidence>
<dbReference type="Pfam" id="PF07727">
    <property type="entry name" value="RVT_2"/>
    <property type="match status" value="1"/>
</dbReference>
<dbReference type="EMBL" id="JAVXUP010000659">
    <property type="protein sequence ID" value="KAK3023370.1"/>
    <property type="molecule type" value="Genomic_DNA"/>
</dbReference>
<proteinExistence type="predicted"/>
<reference evidence="3" key="1">
    <citation type="submission" date="2022-12" db="EMBL/GenBank/DDBJ databases">
        <title>Draft genome assemblies for two species of Escallonia (Escalloniales).</title>
        <authorList>
            <person name="Chanderbali A."/>
            <person name="Dervinis C."/>
            <person name="Anghel I."/>
            <person name="Soltis D."/>
            <person name="Soltis P."/>
            <person name="Zapata F."/>
        </authorList>
    </citation>
    <scope>NUCLEOTIDE SEQUENCE</scope>
    <source>
        <strain evidence="3">UCBG64.0493</strain>
        <tissue evidence="3">Leaf</tissue>
    </source>
</reference>
<dbReference type="Proteomes" id="UP001188597">
    <property type="component" value="Unassembled WGS sequence"/>
</dbReference>
<evidence type="ECO:0000256" key="1">
    <source>
        <dbReference type="SAM" id="MobiDB-lite"/>
    </source>
</evidence>